<dbReference type="InterPro" id="IPR000827">
    <property type="entry name" value="Chemokine_CC_CS"/>
</dbReference>
<evidence type="ECO:0000256" key="5">
    <source>
        <dbReference type="SAM" id="MobiDB-lite"/>
    </source>
</evidence>
<dbReference type="Proteomes" id="UP000824540">
    <property type="component" value="Unassembled WGS sequence"/>
</dbReference>
<dbReference type="GO" id="GO:0005615">
    <property type="term" value="C:extracellular space"/>
    <property type="evidence" value="ECO:0007669"/>
    <property type="project" value="UniProtKB-KW"/>
</dbReference>
<dbReference type="GO" id="GO:0006955">
    <property type="term" value="P:immune response"/>
    <property type="evidence" value="ECO:0007669"/>
    <property type="project" value="InterPro"/>
</dbReference>
<keyword evidence="4" id="KW-0732">Signal</keyword>
<evidence type="ECO:0000313" key="7">
    <source>
        <dbReference type="EMBL" id="KAG9343538.1"/>
    </source>
</evidence>
<comment type="similarity">
    <text evidence="1 4">Belongs to the intercrine beta (chemokine CC) family.</text>
</comment>
<dbReference type="InterPro" id="IPR001811">
    <property type="entry name" value="Chemokine_IL8-like_dom"/>
</dbReference>
<protein>
    <recommendedName>
        <fullName evidence="4">C-C motif chemokine</fullName>
    </recommendedName>
</protein>
<evidence type="ECO:0000256" key="3">
    <source>
        <dbReference type="ARBA" id="ARBA00023157"/>
    </source>
</evidence>
<proteinExistence type="inferred from homology"/>
<dbReference type="CDD" id="cd00272">
    <property type="entry name" value="Chemokine_CC"/>
    <property type="match status" value="1"/>
</dbReference>
<dbReference type="SMART" id="SM00199">
    <property type="entry name" value="SCY"/>
    <property type="match status" value="1"/>
</dbReference>
<feature type="domain" description="Chemokine interleukin-8-like" evidence="6">
    <location>
        <begin position="27"/>
        <end position="86"/>
    </location>
</feature>
<feature type="signal peptide" evidence="4">
    <location>
        <begin position="1"/>
        <end position="23"/>
    </location>
</feature>
<accession>A0A8T2P1L8</accession>
<dbReference type="AlphaFoldDB" id="A0A8T2P1L8"/>
<organism evidence="7 8">
    <name type="scientific">Albula glossodonta</name>
    <name type="common">roundjaw bonefish</name>
    <dbReference type="NCBI Taxonomy" id="121402"/>
    <lineage>
        <taxon>Eukaryota</taxon>
        <taxon>Metazoa</taxon>
        <taxon>Chordata</taxon>
        <taxon>Craniata</taxon>
        <taxon>Vertebrata</taxon>
        <taxon>Euteleostomi</taxon>
        <taxon>Actinopterygii</taxon>
        <taxon>Neopterygii</taxon>
        <taxon>Teleostei</taxon>
        <taxon>Albuliformes</taxon>
        <taxon>Albulidae</taxon>
        <taxon>Albula</taxon>
    </lineage>
</organism>
<dbReference type="OrthoDB" id="8934837at2759"/>
<sequence>MTTLTAVFLCLAVLVLSPATGQGSGIVSSCCLTTSNTKIRVAQISSYFRQNTGRCPVEALVFTTVTGRKICSDPSDPWAKKAKAVVDARRKSSTTVTVSSQKTPDTTSSLRKTTPSTPNATDLTLDTTASTMNKASSMLNTKDKPLD</sequence>
<name>A0A8T2P1L8_9TELE</name>
<dbReference type="GO" id="GO:0008009">
    <property type="term" value="F:chemokine activity"/>
    <property type="evidence" value="ECO:0007669"/>
    <property type="project" value="InterPro"/>
</dbReference>
<dbReference type="EMBL" id="JAFBMS010000023">
    <property type="protein sequence ID" value="KAG9343538.1"/>
    <property type="molecule type" value="Genomic_DNA"/>
</dbReference>
<feature type="compositionally biased region" description="Low complexity" evidence="5">
    <location>
        <begin position="93"/>
        <end position="103"/>
    </location>
</feature>
<evidence type="ECO:0000256" key="1">
    <source>
        <dbReference type="ARBA" id="ARBA00010868"/>
    </source>
</evidence>
<evidence type="ECO:0000259" key="6">
    <source>
        <dbReference type="SMART" id="SM00199"/>
    </source>
</evidence>
<keyword evidence="4" id="KW-0964">Secreted</keyword>
<feature type="compositionally biased region" description="Polar residues" evidence="5">
    <location>
        <begin position="104"/>
        <end position="119"/>
    </location>
</feature>
<evidence type="ECO:0000256" key="2">
    <source>
        <dbReference type="ARBA" id="ARBA00022514"/>
    </source>
</evidence>
<feature type="region of interest" description="Disordered" evidence="5">
    <location>
        <begin position="90"/>
        <end position="126"/>
    </location>
</feature>
<keyword evidence="4" id="KW-0145">Chemotaxis</keyword>
<comment type="caution">
    <text evidence="7">The sequence shown here is derived from an EMBL/GenBank/DDBJ whole genome shotgun (WGS) entry which is preliminary data.</text>
</comment>
<comment type="subcellular location">
    <subcellularLocation>
        <location evidence="4">Secreted</location>
    </subcellularLocation>
</comment>
<keyword evidence="2 4" id="KW-0202">Cytokine</keyword>
<dbReference type="InterPro" id="IPR036048">
    <property type="entry name" value="Interleukin_8-like_sf"/>
</dbReference>
<evidence type="ECO:0000256" key="4">
    <source>
        <dbReference type="RuleBase" id="RU361150"/>
    </source>
</evidence>
<dbReference type="SUPFAM" id="SSF54117">
    <property type="entry name" value="Interleukin 8-like chemokines"/>
    <property type="match status" value="1"/>
</dbReference>
<dbReference type="PANTHER" id="PTHR12015">
    <property type="entry name" value="SMALL INDUCIBLE CYTOKINE A"/>
    <property type="match status" value="1"/>
</dbReference>
<evidence type="ECO:0000313" key="8">
    <source>
        <dbReference type="Proteomes" id="UP000824540"/>
    </source>
</evidence>
<dbReference type="PROSITE" id="PS00472">
    <property type="entry name" value="SMALL_CYTOKINES_CC"/>
    <property type="match status" value="1"/>
</dbReference>
<dbReference type="Pfam" id="PF00048">
    <property type="entry name" value="IL8"/>
    <property type="match status" value="1"/>
</dbReference>
<dbReference type="InterPro" id="IPR039809">
    <property type="entry name" value="Chemokine_b/g/d"/>
</dbReference>
<keyword evidence="8" id="KW-1185">Reference proteome</keyword>
<dbReference type="Gene3D" id="2.40.50.40">
    <property type="match status" value="1"/>
</dbReference>
<gene>
    <name evidence="7" type="ORF">JZ751_013704</name>
</gene>
<reference evidence="7" key="1">
    <citation type="thesis" date="2021" institute="BYU ScholarsArchive" country="Provo, UT, USA">
        <title>Applications of and Algorithms for Genome Assembly and Genomic Analyses with an Emphasis on Marine Teleosts.</title>
        <authorList>
            <person name="Pickett B.D."/>
        </authorList>
    </citation>
    <scope>NUCLEOTIDE SEQUENCE</scope>
    <source>
        <strain evidence="7">HI-2016</strain>
    </source>
</reference>
<feature type="chain" id="PRO_5035963714" description="C-C motif chemokine" evidence="4">
    <location>
        <begin position="24"/>
        <end position="147"/>
    </location>
</feature>
<keyword evidence="3" id="KW-1015">Disulfide bond</keyword>